<dbReference type="OMA" id="LLLMCDW"/>
<evidence type="ECO:0008006" key="3">
    <source>
        <dbReference type="Google" id="ProtNLM"/>
    </source>
</evidence>
<keyword evidence="2" id="KW-1185">Reference proteome</keyword>
<dbReference type="Proteomes" id="UP000076078">
    <property type="component" value="Unassembled WGS sequence"/>
</dbReference>
<dbReference type="PANTHER" id="PTHR15496:SF2">
    <property type="entry name" value="GENERAL TRANSCRIPTION FACTOR 3C POLYPEPTIDE 4"/>
    <property type="match status" value="1"/>
</dbReference>
<dbReference type="SUPFAM" id="SSF50978">
    <property type="entry name" value="WD40 repeat-like"/>
    <property type="match status" value="1"/>
</dbReference>
<accession>A0A151ZJC1</accession>
<dbReference type="InterPro" id="IPR044230">
    <property type="entry name" value="GTF3C4"/>
</dbReference>
<organism evidence="1 2">
    <name type="scientific">Tieghemostelium lacteum</name>
    <name type="common">Slime mold</name>
    <name type="synonym">Dictyostelium lacteum</name>
    <dbReference type="NCBI Taxonomy" id="361077"/>
    <lineage>
        <taxon>Eukaryota</taxon>
        <taxon>Amoebozoa</taxon>
        <taxon>Evosea</taxon>
        <taxon>Eumycetozoa</taxon>
        <taxon>Dictyostelia</taxon>
        <taxon>Dictyosteliales</taxon>
        <taxon>Raperosteliaceae</taxon>
        <taxon>Tieghemostelium</taxon>
    </lineage>
</organism>
<dbReference type="EMBL" id="LODT01000025">
    <property type="protein sequence ID" value="KYQ93904.1"/>
    <property type="molecule type" value="Genomic_DNA"/>
</dbReference>
<dbReference type="InterPro" id="IPR036322">
    <property type="entry name" value="WD40_repeat_dom_sf"/>
</dbReference>
<dbReference type="OrthoDB" id="10500710at2759"/>
<reference evidence="1 2" key="1">
    <citation type="submission" date="2015-12" db="EMBL/GenBank/DDBJ databases">
        <title>Dictyostelia acquired genes for synthesis and detection of signals that induce cell-type specialization by lateral gene transfer from prokaryotes.</title>
        <authorList>
            <person name="Gloeckner G."/>
            <person name="Schaap P."/>
        </authorList>
    </citation>
    <scope>NUCLEOTIDE SEQUENCE [LARGE SCALE GENOMIC DNA]</scope>
    <source>
        <strain evidence="1 2">TK</strain>
    </source>
</reference>
<proteinExistence type="predicted"/>
<dbReference type="GO" id="GO:0000127">
    <property type="term" value="C:transcription factor TFIIIC complex"/>
    <property type="evidence" value="ECO:0007669"/>
    <property type="project" value="InterPro"/>
</dbReference>
<evidence type="ECO:0000313" key="1">
    <source>
        <dbReference type="EMBL" id="KYQ93904.1"/>
    </source>
</evidence>
<dbReference type="InParanoid" id="A0A151ZJC1"/>
<evidence type="ECO:0000313" key="2">
    <source>
        <dbReference type="Proteomes" id="UP000076078"/>
    </source>
</evidence>
<sequence length="722" mass="83553">MTLKEYEIKNYQEQFTIKHALVTSTLSNLMCFVYPKSIVIINPINGISLSLKNEYITFNEEKDIKNYKFGYPNAAVFPISTGDPIDPEFRSCSISPPFCRFASTPIHLIAACTTNYNVVVYQPPSIKSISLEWKPIYSISDQIYSKLMDPKFNTPIKQNQEIWENQATVLVSKASTWLPFRSTPEGQTKISNVEFQKRVSWMDTQCLDWSPLIHNQNDPEMKFSLLTLGTKDRIIIYKVHFNGEKFSFDYCNNYPTKHWVTSLKYKSNFNSSLTNATLAVGYDDGSVSIFTVTDSDLILQDQIHKPDNNLTNLFWSLSNEKNNEEILLIVKSVGFKLYNPNGKVMSDIVRSQTKILSGISFFTDKEFITTSNDYNFIIYKFEPGFGKTMDLNLLSNLVYLPTKEERSSSLHFVTCTPNKLFILYGENKLGTYAMYDSKNTTSSLKLVYHDEMELNQFKELLVNGYRNNLNSLDKIWDLLKYIQIYNPNQLLDLIKMMDEDNIMNKKQMELLPLINRILLLIKSKNPKLYDNYTPSLPEYLNQNFKQLQYNYYCMLLNQFLKKYKNQSKQLEKYQISSLLMMADMATELEVVISSSRYATTTETDALDLKSKIYEALDTPQNTTEILACPICTADVTNTSVQGDMQFQCPNGCYLFRCSRSCLLLDSDKILYCPNCPLKSYLFQFENDHITQNIHSKYQLPWISDINPNSSCFQCSSFLNFHK</sequence>
<dbReference type="AlphaFoldDB" id="A0A151ZJC1"/>
<name>A0A151ZJC1_TIELA</name>
<comment type="caution">
    <text evidence="1">The sequence shown here is derived from an EMBL/GenBank/DDBJ whole genome shotgun (WGS) entry which is preliminary data.</text>
</comment>
<dbReference type="GO" id="GO:0004402">
    <property type="term" value="F:histone acetyltransferase activity"/>
    <property type="evidence" value="ECO:0007669"/>
    <property type="project" value="InterPro"/>
</dbReference>
<dbReference type="FunCoup" id="A0A151ZJC1">
    <property type="interactions" value="375"/>
</dbReference>
<gene>
    <name evidence="1" type="ORF">DLAC_05308</name>
</gene>
<dbReference type="GO" id="GO:0006384">
    <property type="term" value="P:transcription initiation at RNA polymerase III promoter"/>
    <property type="evidence" value="ECO:0007669"/>
    <property type="project" value="InterPro"/>
</dbReference>
<dbReference type="PANTHER" id="PTHR15496">
    <property type="entry name" value="GENERAL TRANSCRIPTION FACTOR 3C POLYPEPTIDE 4 FAMILY"/>
    <property type="match status" value="1"/>
</dbReference>
<protein>
    <recommendedName>
        <fullName evidence="3">Transcription factor IIIC 90kDa subunit N-terminal domain-containing protein</fullName>
    </recommendedName>
</protein>